<dbReference type="InterPro" id="IPR011059">
    <property type="entry name" value="Metal-dep_hydrolase_composite"/>
</dbReference>
<sequence length="154" mass="16914">MTGADPVGRVLPGPDGRRGHADQPERPRQGPQADRRPPRVGGQGVRGGREDRDGHRQRRHPARREPDRTPPDGPGRNEPGGRTGRRDLLVRRAARRGRRPGHDRRGQVEAELGSLEPGKLADLVILDRDVLCVPADEVADTKVRHTLVGGAIRH</sequence>
<proteinExistence type="predicted"/>
<dbReference type="Pfam" id="PF07969">
    <property type="entry name" value="Amidohydro_3"/>
    <property type="match status" value="1"/>
</dbReference>
<dbReference type="Gene3D" id="2.30.40.10">
    <property type="entry name" value="Urease, subunit C, domain 1"/>
    <property type="match status" value="1"/>
</dbReference>
<evidence type="ECO:0000313" key="4">
    <source>
        <dbReference type="Proteomes" id="UP000253303"/>
    </source>
</evidence>
<protein>
    <recommendedName>
        <fullName evidence="2">Amidohydrolase 3 domain-containing protein</fullName>
    </recommendedName>
</protein>
<reference evidence="3 4" key="1">
    <citation type="submission" date="2018-06" db="EMBL/GenBank/DDBJ databases">
        <title>Sphaerisporangium craniellae sp. nov., isolated from a marine sponge in the South China Sea.</title>
        <authorList>
            <person name="Li L."/>
        </authorList>
    </citation>
    <scope>NUCLEOTIDE SEQUENCE [LARGE SCALE GENOMIC DNA]</scope>
    <source>
        <strain evidence="3 4">LHW63015</strain>
    </source>
</reference>
<dbReference type="SUPFAM" id="SSF51338">
    <property type="entry name" value="Composite domain of metallo-dependent hydrolases"/>
    <property type="match status" value="1"/>
</dbReference>
<keyword evidence="4" id="KW-1185">Reference proteome</keyword>
<evidence type="ECO:0000256" key="1">
    <source>
        <dbReference type="SAM" id="MobiDB-lite"/>
    </source>
</evidence>
<feature type="domain" description="Amidohydrolase 3" evidence="2">
    <location>
        <begin position="109"/>
        <end position="152"/>
    </location>
</feature>
<dbReference type="GO" id="GO:0016810">
    <property type="term" value="F:hydrolase activity, acting on carbon-nitrogen (but not peptide) bonds"/>
    <property type="evidence" value="ECO:0007669"/>
    <property type="project" value="InterPro"/>
</dbReference>
<dbReference type="EMBL" id="QMEY01000010">
    <property type="protein sequence ID" value="RBQ17680.1"/>
    <property type="molecule type" value="Genomic_DNA"/>
</dbReference>
<organism evidence="3 4">
    <name type="scientific">Spongiactinospora rosea</name>
    <dbReference type="NCBI Taxonomy" id="2248750"/>
    <lineage>
        <taxon>Bacteria</taxon>
        <taxon>Bacillati</taxon>
        <taxon>Actinomycetota</taxon>
        <taxon>Actinomycetes</taxon>
        <taxon>Streptosporangiales</taxon>
        <taxon>Streptosporangiaceae</taxon>
        <taxon>Spongiactinospora</taxon>
    </lineage>
</organism>
<dbReference type="AlphaFoldDB" id="A0A366LVR2"/>
<feature type="compositionally biased region" description="Basic and acidic residues" evidence="1">
    <location>
        <begin position="15"/>
        <end position="37"/>
    </location>
</feature>
<feature type="region of interest" description="Disordered" evidence="1">
    <location>
        <begin position="1"/>
        <end position="109"/>
    </location>
</feature>
<comment type="caution">
    <text evidence="3">The sequence shown here is derived from an EMBL/GenBank/DDBJ whole genome shotgun (WGS) entry which is preliminary data.</text>
</comment>
<dbReference type="OrthoDB" id="3173428at2"/>
<dbReference type="Proteomes" id="UP000253303">
    <property type="component" value="Unassembled WGS sequence"/>
</dbReference>
<gene>
    <name evidence="3" type="ORF">DP939_22670</name>
</gene>
<evidence type="ECO:0000313" key="3">
    <source>
        <dbReference type="EMBL" id="RBQ17680.1"/>
    </source>
</evidence>
<name>A0A366LVR2_9ACTN</name>
<accession>A0A366LVR2</accession>
<evidence type="ECO:0000259" key="2">
    <source>
        <dbReference type="Pfam" id="PF07969"/>
    </source>
</evidence>
<dbReference type="InterPro" id="IPR013108">
    <property type="entry name" value="Amidohydro_3"/>
</dbReference>
<feature type="compositionally biased region" description="Basic residues" evidence="1">
    <location>
        <begin position="92"/>
        <end position="102"/>
    </location>
</feature>